<evidence type="ECO:0000313" key="3">
    <source>
        <dbReference type="Proteomes" id="UP000032545"/>
    </source>
</evidence>
<comment type="caution">
    <text evidence="2">The sequence shown here is derived from an EMBL/GenBank/DDBJ whole genome shotgun (WGS) entry which is preliminary data.</text>
</comment>
<dbReference type="InterPro" id="IPR024559">
    <property type="entry name" value="DUF3846"/>
</dbReference>
<feature type="domain" description="DUF3846" evidence="1">
    <location>
        <begin position="2"/>
        <end position="76"/>
    </location>
</feature>
<accession>A0A0D8B7C5</accession>
<dbReference type="EMBL" id="JYFN01000152">
    <property type="protein sequence ID" value="KJE19267.1"/>
    <property type="molecule type" value="Genomic_DNA"/>
</dbReference>
<feature type="non-terminal residue" evidence="2">
    <location>
        <position position="1"/>
    </location>
</feature>
<dbReference type="PATRIC" id="fig|1502723.3.peg.1712"/>
<organism evidence="2 3">
    <name type="scientific">Frankia torreyi</name>
    <dbReference type="NCBI Taxonomy" id="1856"/>
    <lineage>
        <taxon>Bacteria</taxon>
        <taxon>Bacillati</taxon>
        <taxon>Actinomycetota</taxon>
        <taxon>Actinomycetes</taxon>
        <taxon>Frankiales</taxon>
        <taxon>Frankiaceae</taxon>
        <taxon>Frankia</taxon>
    </lineage>
</organism>
<sequence length="135" mass="14323">GVVGGNIEPVHLLEPAGSVYVNEGGLDLRLPMNPRATLLAAAANPLWRGGVLFGDALVVGPVDEDGWDTSAPEDYTKVLLAETGCRFHVEFQAPSSGRRRRLPGLEWTGKFTAYADGLRLADGFPGMAVRVVPAP</sequence>
<reference evidence="2 3" key="2">
    <citation type="journal article" date="2016" name="Genome Announc.">
        <title>Permanent Draft Genome Sequences for Two Variants of Frankia sp. Strain CpI1, the First Frankia Strain Isolated from Root Nodules of Comptonia peregrina.</title>
        <authorList>
            <person name="Oshone R."/>
            <person name="Hurst S.G.IV."/>
            <person name="Abebe-Akele F."/>
            <person name="Simpson S."/>
            <person name="Morris K."/>
            <person name="Thomas W.K."/>
            <person name="Tisa L.S."/>
        </authorList>
    </citation>
    <scope>NUCLEOTIDE SEQUENCE [LARGE SCALE GENOMIC DNA]</scope>
    <source>
        <strain evidence="3">CpI1-S</strain>
    </source>
</reference>
<proteinExistence type="predicted"/>
<name>A0A0D8B7C5_9ACTN</name>
<reference evidence="3" key="1">
    <citation type="submission" date="2015-02" db="EMBL/GenBank/DDBJ databases">
        <title>Draft Genome of Frankia sp. CpI1-S.</title>
        <authorList>
            <person name="Oshone R.T."/>
            <person name="Ngom M."/>
            <person name="Ghodhbane-Gtari F."/>
            <person name="Gtari M."/>
            <person name="Morris K."/>
            <person name="Thomas K."/>
            <person name="Sen A."/>
            <person name="Tisa L.S."/>
        </authorList>
    </citation>
    <scope>NUCLEOTIDE SEQUENCE [LARGE SCALE GENOMIC DNA]</scope>
    <source>
        <strain evidence="3">CpI1-S</strain>
    </source>
</reference>
<keyword evidence="3" id="KW-1185">Reference proteome</keyword>
<dbReference type="Proteomes" id="UP000032545">
    <property type="component" value="Unassembled WGS sequence"/>
</dbReference>
<evidence type="ECO:0000313" key="2">
    <source>
        <dbReference type="EMBL" id="KJE19267.1"/>
    </source>
</evidence>
<dbReference type="Pfam" id="PF12957">
    <property type="entry name" value="DUF3846"/>
    <property type="match status" value="1"/>
</dbReference>
<gene>
    <name evidence="2" type="ORF">FF36_06460</name>
</gene>
<dbReference type="OrthoDB" id="3217397at2"/>
<protein>
    <recommendedName>
        <fullName evidence="1">DUF3846 domain-containing protein</fullName>
    </recommendedName>
</protein>
<dbReference type="RefSeq" id="WP_044888820.1">
    <property type="nucleotide sequence ID" value="NZ_JYFN01000152.1"/>
</dbReference>
<evidence type="ECO:0000259" key="1">
    <source>
        <dbReference type="Pfam" id="PF12957"/>
    </source>
</evidence>
<dbReference type="AlphaFoldDB" id="A0A0D8B7C5"/>